<sequence>MASASHAFAFNQPHLSTRFPWSPDFSLLPASYVLPQPRWAAARMAWQLGGGGDRSWCRASFAGVRGPVTVPSYAINQSDESIVQYSTVLVPPYSVLRASYCTVLYRTFESVRIRGVDNATRRAGKSSRGGRGARRQGRRIRTQETGRCGGRDQMEGGLGAMTMMRGRLAFQVGLGSGVGGRGRGWGGGSALGSARAEGVDGCEHRIGGSQTQQRLETDPFAASSDSSGSAGDDECTERRMNPRSALGQATLQWHIRGRGGFRDKRVMMPPVELARDTRRQPHRGGGRRETTTDGIINSESPPRTSMALAKAPMRASAALLPTGVRPIQKRGRTGRQDEVEVEGPARPMRVRHGGSRTPAARLLHQSGEAKRDRASRTARRGTINLAVIWSGPHASRAPCPERERERERESRTPEERGADQTQTQTPFIGPRQHFTTATAATTRKGIGSARDCCAALRCAAMLRWSKCCPNPGREQHDMTGNRNLRRAGRSACRTNLALQHVD</sequence>
<feature type="region of interest" description="Disordered" evidence="1">
    <location>
        <begin position="203"/>
        <end position="248"/>
    </location>
</feature>
<protein>
    <submittedName>
        <fullName evidence="2">Uncharacterized protein</fullName>
    </submittedName>
</protein>
<accession>A0A9P8C8P4</accession>
<feature type="region of interest" description="Disordered" evidence="1">
    <location>
        <begin position="389"/>
        <end position="428"/>
    </location>
</feature>
<gene>
    <name evidence="2" type="ORF">BJ875DRAFT_526276</name>
</gene>
<organism evidence="2 3">
    <name type="scientific">Amylocarpus encephaloides</name>
    <dbReference type="NCBI Taxonomy" id="45428"/>
    <lineage>
        <taxon>Eukaryota</taxon>
        <taxon>Fungi</taxon>
        <taxon>Dikarya</taxon>
        <taxon>Ascomycota</taxon>
        <taxon>Pezizomycotina</taxon>
        <taxon>Leotiomycetes</taxon>
        <taxon>Helotiales</taxon>
        <taxon>Helotiales incertae sedis</taxon>
        <taxon>Amylocarpus</taxon>
    </lineage>
</organism>
<comment type="caution">
    <text evidence="2">The sequence shown here is derived from an EMBL/GenBank/DDBJ whole genome shotgun (WGS) entry which is preliminary data.</text>
</comment>
<dbReference type="AlphaFoldDB" id="A0A9P8C8P4"/>
<feature type="compositionally biased region" description="Polar residues" evidence="1">
    <location>
        <begin position="293"/>
        <end position="303"/>
    </location>
</feature>
<name>A0A9P8C8P4_9HELO</name>
<dbReference type="Proteomes" id="UP000824998">
    <property type="component" value="Unassembled WGS sequence"/>
</dbReference>
<proteinExistence type="predicted"/>
<feature type="compositionally biased region" description="Basic and acidic residues" evidence="1">
    <location>
        <begin position="399"/>
        <end position="418"/>
    </location>
</feature>
<feature type="region of interest" description="Disordered" evidence="1">
    <location>
        <begin position="277"/>
        <end position="303"/>
    </location>
</feature>
<dbReference type="EMBL" id="MU251410">
    <property type="protein sequence ID" value="KAG9236311.1"/>
    <property type="molecule type" value="Genomic_DNA"/>
</dbReference>
<evidence type="ECO:0000313" key="2">
    <source>
        <dbReference type="EMBL" id="KAG9236311.1"/>
    </source>
</evidence>
<keyword evidence="3" id="KW-1185">Reference proteome</keyword>
<feature type="region of interest" description="Disordered" evidence="1">
    <location>
        <begin position="119"/>
        <end position="154"/>
    </location>
</feature>
<feature type="compositionally biased region" description="Low complexity" evidence="1">
    <location>
        <begin position="221"/>
        <end position="230"/>
    </location>
</feature>
<feature type="compositionally biased region" description="Basic residues" evidence="1">
    <location>
        <begin position="131"/>
        <end position="140"/>
    </location>
</feature>
<evidence type="ECO:0000313" key="3">
    <source>
        <dbReference type="Proteomes" id="UP000824998"/>
    </source>
</evidence>
<evidence type="ECO:0000256" key="1">
    <source>
        <dbReference type="SAM" id="MobiDB-lite"/>
    </source>
</evidence>
<reference evidence="2" key="1">
    <citation type="journal article" date="2021" name="IMA Fungus">
        <title>Genomic characterization of three marine fungi, including Emericellopsis atlantica sp. nov. with signatures of a generalist lifestyle and marine biomass degradation.</title>
        <authorList>
            <person name="Hagestad O.C."/>
            <person name="Hou L."/>
            <person name="Andersen J.H."/>
            <person name="Hansen E.H."/>
            <person name="Altermark B."/>
            <person name="Li C."/>
            <person name="Kuhnert E."/>
            <person name="Cox R.J."/>
            <person name="Crous P.W."/>
            <person name="Spatafora J.W."/>
            <person name="Lail K."/>
            <person name="Amirebrahimi M."/>
            <person name="Lipzen A."/>
            <person name="Pangilinan J."/>
            <person name="Andreopoulos W."/>
            <person name="Hayes R.D."/>
            <person name="Ng V."/>
            <person name="Grigoriev I.V."/>
            <person name="Jackson S.A."/>
            <person name="Sutton T.D.S."/>
            <person name="Dobson A.D.W."/>
            <person name="Rama T."/>
        </authorList>
    </citation>
    <scope>NUCLEOTIDE SEQUENCE</scope>
    <source>
        <strain evidence="2">TRa018bII</strain>
    </source>
</reference>
<feature type="compositionally biased region" description="Basic and acidic residues" evidence="1">
    <location>
        <begin position="141"/>
        <end position="154"/>
    </location>
</feature>